<dbReference type="AlphaFoldDB" id="A0AAV6SKL9"/>
<accession>A0AAV6SKL9</accession>
<comment type="caution">
    <text evidence="1">The sequence shown here is derived from an EMBL/GenBank/DDBJ whole genome shotgun (WGS) entry which is preliminary data.</text>
</comment>
<dbReference type="EMBL" id="JAGKHQ010000004">
    <property type="protein sequence ID" value="KAG7517986.1"/>
    <property type="molecule type" value="Genomic_DNA"/>
</dbReference>
<organism evidence="1 2">
    <name type="scientific">Solea senegalensis</name>
    <name type="common">Senegalese sole</name>
    <dbReference type="NCBI Taxonomy" id="28829"/>
    <lineage>
        <taxon>Eukaryota</taxon>
        <taxon>Metazoa</taxon>
        <taxon>Chordata</taxon>
        <taxon>Craniata</taxon>
        <taxon>Vertebrata</taxon>
        <taxon>Euteleostomi</taxon>
        <taxon>Actinopterygii</taxon>
        <taxon>Neopterygii</taxon>
        <taxon>Teleostei</taxon>
        <taxon>Neoteleostei</taxon>
        <taxon>Acanthomorphata</taxon>
        <taxon>Carangaria</taxon>
        <taxon>Pleuronectiformes</taxon>
        <taxon>Pleuronectoidei</taxon>
        <taxon>Soleidae</taxon>
        <taxon>Solea</taxon>
    </lineage>
</organism>
<gene>
    <name evidence="1" type="ORF">JOB18_021594</name>
</gene>
<dbReference type="Proteomes" id="UP000693946">
    <property type="component" value="Linkage Group LG12"/>
</dbReference>
<protein>
    <submittedName>
        <fullName evidence="1">Uncharacterized protein</fullName>
    </submittedName>
</protein>
<name>A0AAV6SKL9_SOLSE</name>
<evidence type="ECO:0000313" key="1">
    <source>
        <dbReference type="EMBL" id="KAG7517986.1"/>
    </source>
</evidence>
<evidence type="ECO:0000313" key="2">
    <source>
        <dbReference type="Proteomes" id="UP000693946"/>
    </source>
</evidence>
<proteinExistence type="predicted"/>
<reference evidence="1 2" key="1">
    <citation type="journal article" date="2021" name="Sci. Rep.">
        <title>Chromosome anchoring in Senegalese sole (Solea senegalensis) reveals sex-associated markers and genome rearrangements in flatfish.</title>
        <authorList>
            <person name="Guerrero-Cozar I."/>
            <person name="Gomez-Garrido J."/>
            <person name="Berbel C."/>
            <person name="Martinez-Blanch J.F."/>
            <person name="Alioto T."/>
            <person name="Claros M.G."/>
            <person name="Gagnaire P.A."/>
            <person name="Manchado M."/>
        </authorList>
    </citation>
    <scope>NUCLEOTIDE SEQUENCE [LARGE SCALE GENOMIC DNA]</scope>
    <source>
        <strain evidence="1">Sse05_10M</strain>
    </source>
</reference>
<keyword evidence="2" id="KW-1185">Reference proteome</keyword>
<sequence length="74" mass="8321">MANTGTNLAALRDVIGDHQHKHPDAAFIVMGDFNKTKLRQVMPNFHQHVTCPTSGNNTLDHCYTQFKQGYKPVL</sequence>